<dbReference type="EMBL" id="JAEFCI010004871">
    <property type="protein sequence ID" value="KAG5460675.1"/>
    <property type="molecule type" value="Genomic_DNA"/>
</dbReference>
<name>A0A8H7ZWJ7_9FUNG</name>
<proteinExistence type="predicted"/>
<dbReference type="Proteomes" id="UP000673691">
    <property type="component" value="Unassembled WGS sequence"/>
</dbReference>
<evidence type="ECO:0000313" key="2">
    <source>
        <dbReference type="EMBL" id="KAG5460675.1"/>
    </source>
</evidence>
<keyword evidence="3" id="KW-1185">Reference proteome</keyword>
<dbReference type="AlphaFoldDB" id="A0A8H7ZWJ7"/>
<feature type="compositionally biased region" description="Basic and acidic residues" evidence="1">
    <location>
        <begin position="13"/>
        <end position="41"/>
    </location>
</feature>
<comment type="caution">
    <text evidence="2">The sequence shown here is derived from an EMBL/GenBank/DDBJ whole genome shotgun (WGS) entry which is preliminary data.</text>
</comment>
<gene>
    <name evidence="2" type="ORF">BJ554DRAFT_7243</name>
</gene>
<organism evidence="2 3">
    <name type="scientific">Olpidium bornovanus</name>
    <dbReference type="NCBI Taxonomy" id="278681"/>
    <lineage>
        <taxon>Eukaryota</taxon>
        <taxon>Fungi</taxon>
        <taxon>Fungi incertae sedis</taxon>
        <taxon>Olpidiomycota</taxon>
        <taxon>Olpidiomycotina</taxon>
        <taxon>Olpidiomycetes</taxon>
        <taxon>Olpidiales</taxon>
        <taxon>Olpidiaceae</taxon>
        <taxon>Olpidium</taxon>
    </lineage>
</organism>
<feature type="region of interest" description="Disordered" evidence="1">
    <location>
        <begin position="1"/>
        <end position="86"/>
    </location>
</feature>
<evidence type="ECO:0000313" key="3">
    <source>
        <dbReference type="Proteomes" id="UP000673691"/>
    </source>
</evidence>
<feature type="compositionally biased region" description="Gly residues" evidence="1">
    <location>
        <begin position="1"/>
        <end position="11"/>
    </location>
</feature>
<reference evidence="2 3" key="1">
    <citation type="journal article" name="Sci. Rep.">
        <title>Genome-scale phylogenetic analyses confirm Olpidium as the closest living zoosporic fungus to the non-flagellated, terrestrial fungi.</title>
        <authorList>
            <person name="Chang Y."/>
            <person name="Rochon D."/>
            <person name="Sekimoto S."/>
            <person name="Wang Y."/>
            <person name="Chovatia M."/>
            <person name="Sandor L."/>
            <person name="Salamov A."/>
            <person name="Grigoriev I.V."/>
            <person name="Stajich J.E."/>
            <person name="Spatafora J.W."/>
        </authorList>
    </citation>
    <scope>NUCLEOTIDE SEQUENCE [LARGE SCALE GENOMIC DNA]</scope>
    <source>
        <strain evidence="2">S191</strain>
    </source>
</reference>
<sequence length="105" mass="11773">MRLPGSKGGAGQRFRELADSTDDHSRSVREAAHSDSLEVDRPCGPSVRPGIAVHNIRRSAHAGDHRSEADRKQHLSVSLHRSSPLHPWRLPRPNSILLVQRLRRL</sequence>
<protein>
    <submittedName>
        <fullName evidence="2">Uncharacterized protein</fullName>
    </submittedName>
</protein>
<accession>A0A8H7ZWJ7</accession>
<feature type="compositionally biased region" description="Basic and acidic residues" evidence="1">
    <location>
        <begin position="61"/>
        <end position="73"/>
    </location>
</feature>
<evidence type="ECO:0000256" key="1">
    <source>
        <dbReference type="SAM" id="MobiDB-lite"/>
    </source>
</evidence>